<name>A0A6J6NPA0_9ZZZZ</name>
<reference evidence="2" key="1">
    <citation type="submission" date="2020-05" db="EMBL/GenBank/DDBJ databases">
        <authorList>
            <person name="Chiriac C."/>
            <person name="Salcher M."/>
            <person name="Ghai R."/>
            <person name="Kavagutti S V."/>
        </authorList>
    </citation>
    <scope>NUCLEOTIDE SEQUENCE</scope>
</reference>
<gene>
    <name evidence="2" type="ORF">UFOPK2399_00398</name>
</gene>
<dbReference type="Gene3D" id="2.60.40.2700">
    <property type="match status" value="1"/>
</dbReference>
<sequence>MSTNYDHHPKAAVRKRTRMLKLVSLPVTIAFVSVFALAVSGLSGAGTTKTAVAPTNTSPPTTSGTTTEGQVLTADNGAWSGTAPITYTHAWQRCDASGGSCSPIGGATAVTYTLKNPDVGNTLRVVTTATNTDGAKAATSVPTAVVKAATVTPPAASNGCATTGGTVAIASVTSPARLNIDQFQVNPATITYATRSVTARFHVTACGGSVQGALVLATVVPYGLFASANEQTTGADGWATVDLTALSGFPVSAHQQLLVTFVRARKSSDDILGGISSRRLVSFKVARS</sequence>
<evidence type="ECO:0000256" key="1">
    <source>
        <dbReference type="SAM" id="MobiDB-lite"/>
    </source>
</evidence>
<dbReference type="AlphaFoldDB" id="A0A6J6NPA0"/>
<protein>
    <submittedName>
        <fullName evidence="2">Unannotated protein</fullName>
    </submittedName>
</protein>
<proteinExistence type="predicted"/>
<organism evidence="2">
    <name type="scientific">freshwater metagenome</name>
    <dbReference type="NCBI Taxonomy" id="449393"/>
    <lineage>
        <taxon>unclassified sequences</taxon>
        <taxon>metagenomes</taxon>
        <taxon>ecological metagenomes</taxon>
    </lineage>
</organism>
<dbReference type="EMBL" id="CAEZXP010000001">
    <property type="protein sequence ID" value="CAB4686598.1"/>
    <property type="molecule type" value="Genomic_DNA"/>
</dbReference>
<evidence type="ECO:0000313" key="2">
    <source>
        <dbReference type="EMBL" id="CAB4686598.1"/>
    </source>
</evidence>
<feature type="region of interest" description="Disordered" evidence="1">
    <location>
        <begin position="46"/>
        <end position="69"/>
    </location>
</feature>
<accession>A0A6J6NPA0</accession>
<feature type="compositionally biased region" description="Low complexity" evidence="1">
    <location>
        <begin position="54"/>
        <end position="67"/>
    </location>
</feature>